<dbReference type="SUPFAM" id="SSF54862">
    <property type="entry name" value="4Fe-4S ferredoxins"/>
    <property type="match status" value="1"/>
</dbReference>
<keyword evidence="1" id="KW-0479">Metal-binding</keyword>
<evidence type="ECO:0000256" key="1">
    <source>
        <dbReference type="ARBA" id="ARBA00022723"/>
    </source>
</evidence>
<proteinExistence type="predicted"/>
<protein>
    <submittedName>
        <fullName evidence="5">Ferredoxin</fullName>
    </submittedName>
</protein>
<dbReference type="GO" id="GO:0046872">
    <property type="term" value="F:metal ion binding"/>
    <property type="evidence" value="ECO:0007669"/>
    <property type="project" value="UniProtKB-KW"/>
</dbReference>
<dbReference type="Pfam" id="PF12838">
    <property type="entry name" value="Fer4_7"/>
    <property type="match status" value="1"/>
</dbReference>
<dbReference type="AlphaFoldDB" id="A0A174FFN2"/>
<dbReference type="PANTHER" id="PTHR43193:SF2">
    <property type="entry name" value="POLYFERREDOXIN PROTEIN FWDF"/>
    <property type="match status" value="1"/>
</dbReference>
<dbReference type="InterPro" id="IPR052977">
    <property type="entry name" value="Polyferredoxin-like_ET"/>
</dbReference>
<accession>A0A174FFN2</accession>
<dbReference type="PROSITE" id="PS00198">
    <property type="entry name" value="4FE4S_FER_1"/>
    <property type="match status" value="2"/>
</dbReference>
<evidence type="ECO:0000256" key="2">
    <source>
        <dbReference type="ARBA" id="ARBA00023004"/>
    </source>
</evidence>
<evidence type="ECO:0000256" key="3">
    <source>
        <dbReference type="ARBA" id="ARBA00023014"/>
    </source>
</evidence>
<reference evidence="5 6" key="1">
    <citation type="submission" date="2015-09" db="EMBL/GenBank/DDBJ databases">
        <authorList>
            <consortium name="Pathogen Informatics"/>
        </authorList>
    </citation>
    <scope>NUCLEOTIDE SEQUENCE [LARGE SCALE GENOMIC DNA]</scope>
    <source>
        <strain evidence="5 6">2789STDY5608823</strain>
    </source>
</reference>
<dbReference type="EMBL" id="CYYP01000017">
    <property type="protein sequence ID" value="CUO49082.1"/>
    <property type="molecule type" value="Genomic_DNA"/>
</dbReference>
<dbReference type="InterPro" id="IPR017900">
    <property type="entry name" value="4Fe4S_Fe_S_CS"/>
</dbReference>
<dbReference type="Gene3D" id="3.30.70.20">
    <property type="match status" value="1"/>
</dbReference>
<evidence type="ECO:0000259" key="4">
    <source>
        <dbReference type="PROSITE" id="PS51379"/>
    </source>
</evidence>
<keyword evidence="3" id="KW-0411">Iron-sulfur</keyword>
<dbReference type="Proteomes" id="UP000095468">
    <property type="component" value="Unassembled WGS sequence"/>
</dbReference>
<feature type="domain" description="4Fe-4S ferredoxin-type" evidence="4">
    <location>
        <begin position="42"/>
        <end position="72"/>
    </location>
</feature>
<keyword evidence="2" id="KW-0408">Iron</keyword>
<evidence type="ECO:0000313" key="5">
    <source>
        <dbReference type="EMBL" id="CUO49082.1"/>
    </source>
</evidence>
<dbReference type="PROSITE" id="PS51379">
    <property type="entry name" value="4FE4S_FER_2"/>
    <property type="match status" value="2"/>
</dbReference>
<sequence>MNDSEKSPRVVSLGDRCCGCGACAARCPKSCISMEPDDCGFLHPTVDASGCVGCGACDAVCPALNAPGEDGCEFALWAKAHDVGLLDRSSSGGVFGLLAGDALSRGGVVAGAAWTDGCRELRHVLVEDRPALGAVMRSKYVQSAVGRGVFEGVRAALREGRPALFAGTACQVAGMRSYLGKLADSDLFLGVDVICHGVPSPELWSRWVDYRGEAFGSDVCDVNMRSKTTGWLSYSAMYKHIAEKDNTGDTESQIFGKDWYMKAFLANASLRSSCLACPAKRSSGADITLGDFWGFQNTHPEVDNSKGVSAVLCNTEKGVRAFEAISGLTANGPATLDGVIAGNPSLVHSVTPYPKRDEFLNDVSAGLSIPDLMDKWDFRPTLWQRVRRKLGGIKRRLKRLVGRRA</sequence>
<evidence type="ECO:0000313" key="6">
    <source>
        <dbReference type="Proteomes" id="UP000095468"/>
    </source>
</evidence>
<feature type="domain" description="4Fe-4S ferredoxin-type" evidence="4">
    <location>
        <begin position="6"/>
        <end position="37"/>
    </location>
</feature>
<dbReference type="PANTHER" id="PTHR43193">
    <property type="match status" value="1"/>
</dbReference>
<organism evidence="5 6">
    <name type="scientific">Collinsella aerofaciens</name>
    <dbReference type="NCBI Taxonomy" id="74426"/>
    <lineage>
        <taxon>Bacteria</taxon>
        <taxon>Bacillati</taxon>
        <taxon>Actinomycetota</taxon>
        <taxon>Coriobacteriia</taxon>
        <taxon>Coriobacteriales</taxon>
        <taxon>Coriobacteriaceae</taxon>
        <taxon>Collinsella</taxon>
    </lineage>
</organism>
<gene>
    <name evidence="5" type="ORF">ERS852381_01688</name>
</gene>
<dbReference type="InterPro" id="IPR017896">
    <property type="entry name" value="4Fe4S_Fe-S-bd"/>
</dbReference>
<dbReference type="InterPro" id="IPR007525">
    <property type="entry name" value="FrhB_FdhB_C"/>
</dbReference>
<dbReference type="GO" id="GO:0051536">
    <property type="term" value="F:iron-sulfur cluster binding"/>
    <property type="evidence" value="ECO:0007669"/>
    <property type="project" value="UniProtKB-KW"/>
</dbReference>
<name>A0A174FFN2_9ACTN</name>
<dbReference type="RefSeq" id="WP_082421943.1">
    <property type="nucleotide sequence ID" value="NZ_CYYP01000017.1"/>
</dbReference>
<dbReference type="Pfam" id="PF04432">
    <property type="entry name" value="FrhB_FdhB_C"/>
    <property type="match status" value="1"/>
</dbReference>